<evidence type="ECO:0000313" key="2">
    <source>
        <dbReference type="Proteomes" id="UP000805193"/>
    </source>
</evidence>
<comment type="caution">
    <text evidence="1">The sequence shown here is derived from an EMBL/GenBank/DDBJ whole genome shotgun (WGS) entry which is preliminary data.</text>
</comment>
<evidence type="ECO:0000313" key="1">
    <source>
        <dbReference type="EMBL" id="KAG0430212.1"/>
    </source>
</evidence>
<keyword evidence="2" id="KW-1185">Reference proteome</keyword>
<gene>
    <name evidence="1" type="ORF">HPB47_022898</name>
</gene>
<reference evidence="1 2" key="1">
    <citation type="journal article" date="2020" name="Cell">
        <title>Large-Scale Comparative Analyses of Tick Genomes Elucidate Their Genetic Diversity and Vector Capacities.</title>
        <authorList>
            <consortium name="Tick Genome and Microbiome Consortium (TIGMIC)"/>
            <person name="Jia N."/>
            <person name="Wang J."/>
            <person name="Shi W."/>
            <person name="Du L."/>
            <person name="Sun Y."/>
            <person name="Zhan W."/>
            <person name="Jiang J.F."/>
            <person name="Wang Q."/>
            <person name="Zhang B."/>
            <person name="Ji P."/>
            <person name="Bell-Sakyi L."/>
            <person name="Cui X.M."/>
            <person name="Yuan T.T."/>
            <person name="Jiang B.G."/>
            <person name="Yang W.F."/>
            <person name="Lam T.T."/>
            <person name="Chang Q.C."/>
            <person name="Ding S.J."/>
            <person name="Wang X.J."/>
            <person name="Zhu J.G."/>
            <person name="Ruan X.D."/>
            <person name="Zhao L."/>
            <person name="Wei J.T."/>
            <person name="Ye R.Z."/>
            <person name="Que T.C."/>
            <person name="Du C.H."/>
            <person name="Zhou Y.H."/>
            <person name="Cheng J.X."/>
            <person name="Dai P.F."/>
            <person name="Guo W.B."/>
            <person name="Han X.H."/>
            <person name="Huang E.J."/>
            <person name="Li L.F."/>
            <person name="Wei W."/>
            <person name="Gao Y.C."/>
            <person name="Liu J.Z."/>
            <person name="Shao H.Z."/>
            <person name="Wang X."/>
            <person name="Wang C.C."/>
            <person name="Yang T.C."/>
            <person name="Huo Q.B."/>
            <person name="Li W."/>
            <person name="Chen H.Y."/>
            <person name="Chen S.E."/>
            <person name="Zhou L.G."/>
            <person name="Ni X.B."/>
            <person name="Tian J.H."/>
            <person name="Sheng Y."/>
            <person name="Liu T."/>
            <person name="Pan Y.S."/>
            <person name="Xia L.Y."/>
            <person name="Li J."/>
            <person name="Zhao F."/>
            <person name="Cao W.C."/>
        </authorList>
    </citation>
    <scope>NUCLEOTIDE SEQUENCE [LARGE SCALE GENOMIC DNA]</scope>
    <source>
        <strain evidence="1">Iper-2018</strain>
    </source>
</reference>
<proteinExistence type="predicted"/>
<accession>A0AC60QBT6</accession>
<organism evidence="1 2">
    <name type="scientific">Ixodes persulcatus</name>
    <name type="common">Taiga tick</name>
    <dbReference type="NCBI Taxonomy" id="34615"/>
    <lineage>
        <taxon>Eukaryota</taxon>
        <taxon>Metazoa</taxon>
        <taxon>Ecdysozoa</taxon>
        <taxon>Arthropoda</taxon>
        <taxon>Chelicerata</taxon>
        <taxon>Arachnida</taxon>
        <taxon>Acari</taxon>
        <taxon>Parasitiformes</taxon>
        <taxon>Ixodida</taxon>
        <taxon>Ixodoidea</taxon>
        <taxon>Ixodidae</taxon>
        <taxon>Ixodinae</taxon>
        <taxon>Ixodes</taxon>
    </lineage>
</organism>
<protein>
    <submittedName>
        <fullName evidence="1">Uncharacterized protein</fullName>
    </submittedName>
</protein>
<dbReference type="Proteomes" id="UP000805193">
    <property type="component" value="Unassembled WGS sequence"/>
</dbReference>
<dbReference type="EMBL" id="JABSTQ010009343">
    <property type="protein sequence ID" value="KAG0430212.1"/>
    <property type="molecule type" value="Genomic_DNA"/>
</dbReference>
<sequence>MTSWKAKLVNLEELAQAADGLMERPWQHLQYVPPPPFGTQVARDLAFHSRSTCALPSAVLPAAHGTALATMRGAACLTFAALLDTGSSVSLLEMPVVMVAQAMGQKQKRGVRALHLATGWSQCTTSL</sequence>
<name>A0AC60QBT6_IXOPE</name>